<feature type="region of interest" description="Disordered" evidence="1">
    <location>
        <begin position="559"/>
        <end position="581"/>
    </location>
</feature>
<feature type="compositionally biased region" description="Polar residues" evidence="1">
    <location>
        <begin position="130"/>
        <end position="139"/>
    </location>
</feature>
<protein>
    <submittedName>
        <fullName evidence="2">Uncharacterized protein</fullName>
    </submittedName>
</protein>
<feature type="compositionally biased region" description="Basic and acidic residues" evidence="1">
    <location>
        <begin position="56"/>
        <end position="71"/>
    </location>
</feature>
<feature type="compositionally biased region" description="Basic residues" evidence="1">
    <location>
        <begin position="559"/>
        <end position="568"/>
    </location>
</feature>
<feature type="compositionally biased region" description="Polar residues" evidence="1">
    <location>
        <begin position="72"/>
        <end position="117"/>
    </location>
</feature>
<dbReference type="EMBL" id="NHZQ01000447">
    <property type="protein sequence ID" value="PSK34415.1"/>
    <property type="molecule type" value="Genomic_DNA"/>
</dbReference>
<comment type="caution">
    <text evidence="2">The sequence shown here is derived from an EMBL/GenBank/DDBJ whole genome shotgun (WGS) entry which is preliminary data.</text>
</comment>
<feature type="compositionally biased region" description="Basic and acidic residues" evidence="1">
    <location>
        <begin position="443"/>
        <end position="454"/>
    </location>
</feature>
<feature type="compositionally biased region" description="Polar residues" evidence="1">
    <location>
        <begin position="327"/>
        <end position="358"/>
    </location>
</feature>
<evidence type="ECO:0000256" key="1">
    <source>
        <dbReference type="SAM" id="MobiDB-lite"/>
    </source>
</evidence>
<feature type="compositionally biased region" description="Polar residues" evidence="1">
    <location>
        <begin position="461"/>
        <end position="476"/>
    </location>
</feature>
<keyword evidence="3" id="KW-1185">Reference proteome</keyword>
<accession>A0A2P7YEM4</accession>
<evidence type="ECO:0000313" key="3">
    <source>
        <dbReference type="Proteomes" id="UP000243723"/>
    </source>
</evidence>
<feature type="compositionally biased region" description="Low complexity" evidence="1">
    <location>
        <begin position="230"/>
        <end position="264"/>
    </location>
</feature>
<dbReference type="Proteomes" id="UP000243723">
    <property type="component" value="Unassembled WGS sequence"/>
</dbReference>
<organism evidence="2 3">
    <name type="scientific">Elsinoe australis</name>
    <dbReference type="NCBI Taxonomy" id="40998"/>
    <lineage>
        <taxon>Eukaryota</taxon>
        <taxon>Fungi</taxon>
        <taxon>Dikarya</taxon>
        <taxon>Ascomycota</taxon>
        <taxon>Pezizomycotina</taxon>
        <taxon>Dothideomycetes</taxon>
        <taxon>Dothideomycetidae</taxon>
        <taxon>Myriangiales</taxon>
        <taxon>Elsinoaceae</taxon>
        <taxon>Elsinoe</taxon>
    </lineage>
</organism>
<feature type="region of interest" description="Disordered" evidence="1">
    <location>
        <begin position="1"/>
        <end position="539"/>
    </location>
</feature>
<dbReference type="OrthoDB" id="5431248at2759"/>
<feature type="compositionally biased region" description="Polar residues" evidence="1">
    <location>
        <begin position="488"/>
        <end position="502"/>
    </location>
</feature>
<dbReference type="AlphaFoldDB" id="A0A2P7YEM4"/>
<feature type="compositionally biased region" description="Low complexity" evidence="1">
    <location>
        <begin position="512"/>
        <end position="522"/>
    </location>
</feature>
<gene>
    <name evidence="2" type="ORF">B9Z65_8741</name>
</gene>
<feature type="compositionally biased region" description="Basic and acidic residues" evidence="1">
    <location>
        <begin position="155"/>
        <end position="187"/>
    </location>
</feature>
<reference evidence="2 3" key="1">
    <citation type="submission" date="2017-05" db="EMBL/GenBank/DDBJ databases">
        <title>Draft genome sequence of Elsinoe australis.</title>
        <authorList>
            <person name="Cheng Q."/>
        </authorList>
    </citation>
    <scope>NUCLEOTIDE SEQUENCE [LARGE SCALE GENOMIC DNA]</scope>
    <source>
        <strain evidence="2 3">NL1</strain>
    </source>
</reference>
<evidence type="ECO:0000313" key="2">
    <source>
        <dbReference type="EMBL" id="PSK34415.1"/>
    </source>
</evidence>
<sequence length="581" mass="63944">MPSLEKIPEEPSPLRPNSPRNSGSLEARRNVNFSRPRPFSPPSSNPPSSLASPTFERPRPFEASSESDRTPTSETPPTLENSLASEKPQTSERPSTSERQSAPESQPSFQKSPTFENSPIIDQAFRPRFQSHQPYAQNQHDSRHQPESRNQAQDHSLRNQRQEYVHRDESAYQQPREEQRLPARYDDDNQSYDDDDAAPFPVIRTFSEKHDQPYHSKSQNPQTWIYKPYADSVVSSQDSDASSIASEETMTTADTDSVADSTTTGYSEETDFAFDGQMGWAPTQRPSQAERERQRWAAPVVRQPHEDRSRQFNSSAGYQDHDDYAYNDQQNGNMPTSSSNRESWLSDTSDGTVTTQDSFGPPSAAPPPLFGGQPNGRVNGSGSGSGYMNGQSSALSSRPPLAGTNGQKTGSSNGFGSRPSLAQTSGQTSRSTNTQSSGRRNHRDIFEAAGERKGSLYAPPSRSSTQLARSGSNSTDRSNDSDQRRPGNLTTNNVSRLNNTVGNGPMRPRNPTSTTSTSSLTSEDWRGSEVDISSLSPEKIKKLEKKGINPSLYLEMKQARNKGGKKKSGFVGVLTGNSFLS</sequence>
<feature type="compositionally biased region" description="Acidic residues" evidence="1">
    <location>
        <begin position="188"/>
        <end position="197"/>
    </location>
</feature>
<feature type="compositionally biased region" description="Polar residues" evidence="1">
    <location>
        <begin position="404"/>
        <end position="438"/>
    </location>
</feature>
<name>A0A2P7YEM4_9PEZI</name>
<proteinExistence type="predicted"/>